<gene>
    <name evidence="5" type="ORF">HNQ61_000348</name>
</gene>
<dbReference type="PANTHER" id="PTHR22939">
    <property type="entry name" value="SERINE PROTEASE FAMILY S1C HTRA-RELATED"/>
    <property type="match status" value="1"/>
</dbReference>
<evidence type="ECO:0000256" key="2">
    <source>
        <dbReference type="ARBA" id="ARBA00022670"/>
    </source>
</evidence>
<dbReference type="SUPFAM" id="SSF50494">
    <property type="entry name" value="Trypsin-like serine proteases"/>
    <property type="match status" value="1"/>
</dbReference>
<dbReference type="GO" id="GO:0006508">
    <property type="term" value="P:proteolysis"/>
    <property type="evidence" value="ECO:0007669"/>
    <property type="project" value="UniProtKB-KW"/>
</dbReference>
<keyword evidence="2 5" id="KW-0645">Protease</keyword>
<sequence length="337" mass="34471">MNGIGRIASALAVGVGIGAGASLAAKAPSIPFAYAQSAQQSEEGLVIQAARTVSPAVVSVVQPEGSGSGVIIRADGVIITNAHVVGNQRQVEIGLANGQVLTGRVLGSDPSVDIAIVDVEGSNLPTAALGNSDDLDVGQTAIAIGNPLALERTVTRGIVSALHRSPGGVGLDELIQTDAAVNPGNSGGPLLDSRGRVIGINTLVLRGSPDVAAVGLNFAVPINLASDLANQLLTTGRIRRTFLGISYADVEPEMARQFGIPVQRGIILQQVVAGSPAARAGLRRGDIITRLDNTAIEGGGDLRRALRERQPGTDVTLSGVRPDGPFTVRTRLTQVEL</sequence>
<dbReference type="EMBL" id="JACHIA010000001">
    <property type="protein sequence ID" value="MBB6068737.1"/>
    <property type="molecule type" value="Genomic_DNA"/>
</dbReference>
<name>A0A841GJJ5_9BACT</name>
<evidence type="ECO:0000256" key="3">
    <source>
        <dbReference type="ARBA" id="ARBA00022801"/>
    </source>
</evidence>
<dbReference type="AlphaFoldDB" id="A0A841GJJ5"/>
<dbReference type="Pfam" id="PF13365">
    <property type="entry name" value="Trypsin_2"/>
    <property type="match status" value="1"/>
</dbReference>
<dbReference type="GO" id="GO:0004252">
    <property type="term" value="F:serine-type endopeptidase activity"/>
    <property type="evidence" value="ECO:0007669"/>
    <property type="project" value="InterPro"/>
</dbReference>
<accession>A0A841GJJ5</accession>
<dbReference type="Pfam" id="PF13180">
    <property type="entry name" value="PDZ_2"/>
    <property type="match status" value="1"/>
</dbReference>
<evidence type="ECO:0000256" key="1">
    <source>
        <dbReference type="ARBA" id="ARBA00010541"/>
    </source>
</evidence>
<feature type="domain" description="PDZ" evidence="4">
    <location>
        <begin position="232"/>
        <end position="298"/>
    </location>
</feature>
<comment type="similarity">
    <text evidence="1">Belongs to the peptidase S1C family.</text>
</comment>
<proteinExistence type="inferred from homology"/>
<protein>
    <submittedName>
        <fullName evidence="5">S1-C subfamily serine protease</fullName>
    </submittedName>
</protein>
<dbReference type="InterPro" id="IPR001478">
    <property type="entry name" value="PDZ"/>
</dbReference>
<dbReference type="InterPro" id="IPR009003">
    <property type="entry name" value="Peptidase_S1_PA"/>
</dbReference>
<keyword evidence="3" id="KW-0378">Hydrolase</keyword>
<dbReference type="InterPro" id="IPR001940">
    <property type="entry name" value="Peptidase_S1C"/>
</dbReference>
<keyword evidence="6" id="KW-1185">Reference proteome</keyword>
<dbReference type="Gene3D" id="2.30.42.10">
    <property type="match status" value="1"/>
</dbReference>
<dbReference type="Proteomes" id="UP000582837">
    <property type="component" value="Unassembled WGS sequence"/>
</dbReference>
<dbReference type="SUPFAM" id="SSF50156">
    <property type="entry name" value="PDZ domain-like"/>
    <property type="match status" value="1"/>
</dbReference>
<reference evidence="5 6" key="1">
    <citation type="submission" date="2020-08" db="EMBL/GenBank/DDBJ databases">
        <title>Genomic Encyclopedia of Type Strains, Phase IV (KMG-IV): sequencing the most valuable type-strain genomes for metagenomic binning, comparative biology and taxonomic classification.</title>
        <authorList>
            <person name="Goeker M."/>
        </authorList>
    </citation>
    <scope>NUCLEOTIDE SEQUENCE [LARGE SCALE GENOMIC DNA]</scope>
    <source>
        <strain evidence="5 6">DSM 29007</strain>
    </source>
</reference>
<evidence type="ECO:0000313" key="6">
    <source>
        <dbReference type="Proteomes" id="UP000582837"/>
    </source>
</evidence>
<evidence type="ECO:0000313" key="5">
    <source>
        <dbReference type="EMBL" id="MBB6068737.1"/>
    </source>
</evidence>
<dbReference type="InterPro" id="IPR036034">
    <property type="entry name" value="PDZ_sf"/>
</dbReference>
<dbReference type="PROSITE" id="PS50106">
    <property type="entry name" value="PDZ"/>
    <property type="match status" value="1"/>
</dbReference>
<evidence type="ECO:0000259" key="4">
    <source>
        <dbReference type="PROSITE" id="PS50106"/>
    </source>
</evidence>
<dbReference type="Gene3D" id="2.40.10.120">
    <property type="match status" value="1"/>
</dbReference>
<dbReference type="PANTHER" id="PTHR22939:SF129">
    <property type="entry name" value="SERINE PROTEASE HTRA2, MITOCHONDRIAL"/>
    <property type="match status" value="1"/>
</dbReference>
<organism evidence="5 6">
    <name type="scientific">Longimicrobium terrae</name>
    <dbReference type="NCBI Taxonomy" id="1639882"/>
    <lineage>
        <taxon>Bacteria</taxon>
        <taxon>Pseudomonadati</taxon>
        <taxon>Gemmatimonadota</taxon>
        <taxon>Longimicrobiia</taxon>
        <taxon>Longimicrobiales</taxon>
        <taxon>Longimicrobiaceae</taxon>
        <taxon>Longimicrobium</taxon>
    </lineage>
</organism>
<dbReference type="SMART" id="SM00228">
    <property type="entry name" value="PDZ"/>
    <property type="match status" value="1"/>
</dbReference>
<dbReference type="RefSeq" id="WP_170031069.1">
    <property type="nucleotide sequence ID" value="NZ_JABDTL010000001.1"/>
</dbReference>
<comment type="caution">
    <text evidence="5">The sequence shown here is derived from an EMBL/GenBank/DDBJ whole genome shotgun (WGS) entry which is preliminary data.</text>
</comment>
<dbReference type="PRINTS" id="PR00834">
    <property type="entry name" value="PROTEASES2C"/>
</dbReference>